<feature type="domain" description="O-antigen ligase-related" evidence="6">
    <location>
        <begin position="200"/>
        <end position="344"/>
    </location>
</feature>
<accession>A0AA41W506</accession>
<evidence type="ECO:0000256" key="4">
    <source>
        <dbReference type="ARBA" id="ARBA00023136"/>
    </source>
</evidence>
<dbReference type="InterPro" id="IPR051533">
    <property type="entry name" value="WaaL-like"/>
</dbReference>
<dbReference type="Pfam" id="PF04932">
    <property type="entry name" value="Wzy_C"/>
    <property type="match status" value="1"/>
</dbReference>
<comment type="subcellular location">
    <subcellularLocation>
        <location evidence="1">Membrane</location>
        <topology evidence="1">Multi-pass membrane protein</topology>
    </subcellularLocation>
</comment>
<keyword evidence="4 5" id="KW-0472">Membrane</keyword>
<sequence length="554" mass="62039">MACGILILLIVSSLVSAVFDNMGGSSLALPINNLVWCCFSILSYFSCRLICAQANAKISNNAIVYLMFIVSLIGPLAWGNEAGVEVVYRMIGVILGAVTLFFVWNLLSIRNIDAYLNALIVMGGVQVLIGIYQLFAASFLDITINTVWNSPIPVGSFQQPNVMASFLVVSVVAAFIKPLNFGSSIPSTTQRLSDFIAKIVLVGASFTLIVLLSRTALLSLVLSLMLVAFVAWRTGSDKKKQLFSGLLLIILGGILGVIYNDFQESIRREVESSLVSGGVRLVIWPIVWDMFLEHWLFGIGYGNFEVAYLNFQAELYQQNGDYGLSKLSHPHNEILFWAVEGGILPCVGILSFAIFVIWRLCVLGARGAYLAALMLPLVLHSLTEYPFYASAFHWLLLCSLLGFLEVFYHHQNFQHMRIVNVSFVNAWNGVALSLSSLLVIFCLTNLWTIRQVTETVKMPVETRTLEPLQSIVNPYVMQYQLEYMIMHYTLPIYLKESNKQGLLQYVEWAQGAMKRKPRVELLINMIRSYTVLQMHSEATATIQHMKYLYPNAKL</sequence>
<dbReference type="GO" id="GO:0016020">
    <property type="term" value="C:membrane"/>
    <property type="evidence" value="ECO:0007669"/>
    <property type="project" value="UniProtKB-SubCell"/>
</dbReference>
<name>A0AA41W506_9GAMM</name>
<feature type="transmembrane region" description="Helical" evidence="5">
    <location>
        <begin position="192"/>
        <end position="211"/>
    </location>
</feature>
<feature type="transmembrane region" description="Helical" evidence="5">
    <location>
        <begin position="242"/>
        <end position="259"/>
    </location>
</feature>
<protein>
    <submittedName>
        <fullName evidence="8">Wzy polymerase domain-containing protein</fullName>
    </submittedName>
</protein>
<feature type="transmembrane region" description="Helical" evidence="5">
    <location>
        <begin position="63"/>
        <end position="80"/>
    </location>
</feature>
<gene>
    <name evidence="8" type="ORF">NAF29_02740</name>
</gene>
<evidence type="ECO:0000256" key="5">
    <source>
        <dbReference type="SAM" id="Phobius"/>
    </source>
</evidence>
<evidence type="ECO:0000256" key="3">
    <source>
        <dbReference type="ARBA" id="ARBA00022989"/>
    </source>
</evidence>
<dbReference type="PANTHER" id="PTHR37422">
    <property type="entry name" value="TEICHURONIC ACID BIOSYNTHESIS PROTEIN TUAE"/>
    <property type="match status" value="1"/>
</dbReference>
<evidence type="ECO:0000259" key="7">
    <source>
        <dbReference type="Pfam" id="PF11846"/>
    </source>
</evidence>
<dbReference type="RefSeq" id="WP_251259950.1">
    <property type="nucleotide sequence ID" value="NZ_JAMQGP010000001.1"/>
</dbReference>
<evidence type="ECO:0000313" key="8">
    <source>
        <dbReference type="EMBL" id="MCM2678587.1"/>
    </source>
</evidence>
<evidence type="ECO:0000256" key="2">
    <source>
        <dbReference type="ARBA" id="ARBA00022692"/>
    </source>
</evidence>
<feature type="transmembrane region" description="Helical" evidence="5">
    <location>
        <begin position="334"/>
        <end position="356"/>
    </location>
</feature>
<dbReference type="EMBL" id="JAMQGP010000001">
    <property type="protein sequence ID" value="MCM2678587.1"/>
    <property type="molecule type" value="Genomic_DNA"/>
</dbReference>
<dbReference type="InterPro" id="IPR021797">
    <property type="entry name" value="Wzy_C_2"/>
</dbReference>
<dbReference type="Pfam" id="PF11846">
    <property type="entry name" value="Wzy_C_2"/>
    <property type="match status" value="1"/>
</dbReference>
<feature type="transmembrane region" description="Helical" evidence="5">
    <location>
        <begin position="217"/>
        <end position="235"/>
    </location>
</feature>
<feature type="transmembrane region" description="Helical" evidence="5">
    <location>
        <begin position="114"/>
        <end position="140"/>
    </location>
</feature>
<reference evidence="8 9" key="1">
    <citation type="journal article" date="2013" name="Antonie Van Leeuwenhoek">
        <title>Echinimonas agarilytica gen. nov., sp. nov., a new gammaproteobacterium isolated from the sea urchin Strongylocentrotus intermedius.</title>
        <authorList>
            <person name="Nedashkovskaya O.I."/>
            <person name="Stenkova A.M."/>
            <person name="Zhukova N.V."/>
            <person name="Van Trappen S."/>
            <person name="Lee J.S."/>
            <person name="Kim S.B."/>
        </authorList>
    </citation>
    <scope>NUCLEOTIDE SEQUENCE [LARGE SCALE GENOMIC DNA]</scope>
    <source>
        <strain evidence="8 9">KMM 6351</strain>
    </source>
</reference>
<keyword evidence="9" id="KW-1185">Reference proteome</keyword>
<dbReference type="Proteomes" id="UP001165393">
    <property type="component" value="Unassembled WGS sequence"/>
</dbReference>
<proteinExistence type="predicted"/>
<feature type="transmembrane region" description="Helical" evidence="5">
    <location>
        <begin position="388"/>
        <end position="408"/>
    </location>
</feature>
<evidence type="ECO:0000259" key="6">
    <source>
        <dbReference type="Pfam" id="PF04932"/>
    </source>
</evidence>
<feature type="transmembrane region" description="Helical" evidence="5">
    <location>
        <begin position="363"/>
        <end position="382"/>
    </location>
</feature>
<comment type="caution">
    <text evidence="8">The sequence shown here is derived from an EMBL/GenBank/DDBJ whole genome shotgun (WGS) entry which is preliminary data.</text>
</comment>
<feature type="domain" description="Virulence factor membrane-bound polymerase C-terminal" evidence="7">
    <location>
        <begin position="369"/>
        <end position="552"/>
    </location>
</feature>
<dbReference type="AlphaFoldDB" id="A0AA41W506"/>
<dbReference type="PANTHER" id="PTHR37422:SF21">
    <property type="entry name" value="EXOQ-LIKE PROTEIN"/>
    <property type="match status" value="1"/>
</dbReference>
<evidence type="ECO:0000256" key="1">
    <source>
        <dbReference type="ARBA" id="ARBA00004141"/>
    </source>
</evidence>
<feature type="transmembrane region" description="Helical" evidence="5">
    <location>
        <begin position="33"/>
        <end position="51"/>
    </location>
</feature>
<feature type="transmembrane region" description="Helical" evidence="5">
    <location>
        <begin position="160"/>
        <end position="180"/>
    </location>
</feature>
<evidence type="ECO:0000313" key="9">
    <source>
        <dbReference type="Proteomes" id="UP001165393"/>
    </source>
</evidence>
<feature type="transmembrane region" description="Helical" evidence="5">
    <location>
        <begin position="429"/>
        <end position="449"/>
    </location>
</feature>
<feature type="transmembrane region" description="Helical" evidence="5">
    <location>
        <begin position="86"/>
        <end position="107"/>
    </location>
</feature>
<keyword evidence="3 5" id="KW-1133">Transmembrane helix</keyword>
<keyword evidence="2 5" id="KW-0812">Transmembrane</keyword>
<organism evidence="8 9">
    <name type="scientific">Echinimonas agarilytica</name>
    <dbReference type="NCBI Taxonomy" id="1215918"/>
    <lineage>
        <taxon>Bacteria</taxon>
        <taxon>Pseudomonadati</taxon>
        <taxon>Pseudomonadota</taxon>
        <taxon>Gammaproteobacteria</taxon>
        <taxon>Alteromonadales</taxon>
        <taxon>Echinimonadaceae</taxon>
        <taxon>Echinimonas</taxon>
    </lineage>
</organism>
<dbReference type="InterPro" id="IPR007016">
    <property type="entry name" value="O-antigen_ligase-rel_domated"/>
</dbReference>